<sequence>MPDKQTIAILGCGWLGLPLAKALLAEGYTVKGSTTAAGKLPHLQDAGIAPYLVSLSEKGITGSVAGFLEGAGVLIIDVPPKVKGGESYPGKMRHLIPYVTNAKIGKVLLVSSTSVYADDNSIVTEDTRPNPDSESGKQLLEAEMLLKMALPETTVLRFGGLFGGDRHPVFHLAGRENLAAPDAPVNLIHRDDCIGIIKAIIQKQAWGQVFNGVAPAHPTRKEYYTAKAAELGLENPKFDHAEVLAGKIVTSANIHGVLGYAYKKSL</sequence>
<dbReference type="RefSeq" id="WP_094416320.1">
    <property type="nucleotide sequence ID" value="NZ_NOXV01000300.1"/>
</dbReference>
<dbReference type="EMBL" id="NOXV01000300">
    <property type="protein sequence ID" value="OYQ33205.1"/>
    <property type="molecule type" value="Genomic_DNA"/>
</dbReference>
<comment type="caution">
    <text evidence="1">The sequence shown here is derived from an EMBL/GenBank/DDBJ whole genome shotgun (WGS) entry which is preliminary data.</text>
</comment>
<proteinExistence type="predicted"/>
<dbReference type="PANTHER" id="PTHR48079:SF6">
    <property type="entry name" value="NAD(P)-BINDING DOMAIN-CONTAINING PROTEIN-RELATED"/>
    <property type="match status" value="1"/>
</dbReference>
<dbReference type="OrthoDB" id="751203at2"/>
<reference evidence="1 2" key="1">
    <citation type="submission" date="2017-07" db="EMBL/GenBank/DDBJ databases">
        <title>Flavobacterium cyanobacteriorum sp. nov., isolated from cyanobacterial aggregates in a eutrophic lake.</title>
        <authorList>
            <person name="Cai H."/>
        </authorList>
    </citation>
    <scope>NUCLEOTIDE SEQUENCE [LARGE SCALE GENOMIC DNA]</scope>
    <source>
        <strain evidence="1 2">TH021</strain>
    </source>
</reference>
<dbReference type="InterPro" id="IPR051783">
    <property type="entry name" value="NAD(P)-dependent_oxidoreduct"/>
</dbReference>
<dbReference type="AlphaFoldDB" id="A0A255YX16"/>
<dbReference type="SUPFAM" id="SSF51735">
    <property type="entry name" value="NAD(P)-binding Rossmann-fold domains"/>
    <property type="match status" value="1"/>
</dbReference>
<dbReference type="InterPro" id="IPR036291">
    <property type="entry name" value="NAD(P)-bd_dom_sf"/>
</dbReference>
<dbReference type="Proteomes" id="UP000216605">
    <property type="component" value="Unassembled WGS sequence"/>
</dbReference>
<organism evidence="1 2">
    <name type="scientific">Flavobacterium cyanobacteriorum</name>
    <dbReference type="NCBI Taxonomy" id="2022802"/>
    <lineage>
        <taxon>Bacteria</taxon>
        <taxon>Pseudomonadati</taxon>
        <taxon>Bacteroidota</taxon>
        <taxon>Flavobacteriia</taxon>
        <taxon>Flavobacteriales</taxon>
        <taxon>Flavobacteriaceae</taxon>
        <taxon>Flavobacterium</taxon>
    </lineage>
</organism>
<dbReference type="GO" id="GO:0005737">
    <property type="term" value="C:cytoplasm"/>
    <property type="evidence" value="ECO:0007669"/>
    <property type="project" value="TreeGrafter"/>
</dbReference>
<name>A0A255YX16_9FLAO</name>
<accession>A0A255YX16</accession>
<dbReference type="Gene3D" id="3.40.50.720">
    <property type="entry name" value="NAD(P)-binding Rossmann-like Domain"/>
    <property type="match status" value="1"/>
</dbReference>
<evidence type="ECO:0000313" key="1">
    <source>
        <dbReference type="EMBL" id="OYQ33205.1"/>
    </source>
</evidence>
<protein>
    <submittedName>
        <fullName evidence="1">NAD(P)-dependent oxidoreductase</fullName>
    </submittedName>
</protein>
<dbReference type="CDD" id="cd05266">
    <property type="entry name" value="SDR_a4"/>
    <property type="match status" value="1"/>
</dbReference>
<keyword evidence="2" id="KW-1185">Reference proteome</keyword>
<evidence type="ECO:0000313" key="2">
    <source>
        <dbReference type="Proteomes" id="UP000216605"/>
    </source>
</evidence>
<dbReference type="PANTHER" id="PTHR48079">
    <property type="entry name" value="PROTEIN YEEZ"/>
    <property type="match status" value="1"/>
</dbReference>
<gene>
    <name evidence="1" type="ORF">CHU92_13155</name>
</gene>
<dbReference type="GO" id="GO:0004029">
    <property type="term" value="F:aldehyde dehydrogenase (NAD+) activity"/>
    <property type="evidence" value="ECO:0007669"/>
    <property type="project" value="TreeGrafter"/>
</dbReference>